<dbReference type="PATRIC" id="fig|179408.3.peg.2081"/>
<dbReference type="Proteomes" id="UP000010478">
    <property type="component" value="Chromosome"/>
</dbReference>
<sequence>MSSSALAKPSKRIATLVKIMESLPETLQDKVVEHLREYLE</sequence>
<protein>
    <recommendedName>
        <fullName evidence="3">DUF2281 domain-containing protein</fullName>
    </recommendedName>
</protein>
<accession>K9VG31</accession>
<evidence type="ECO:0008006" key="3">
    <source>
        <dbReference type="Google" id="ProtNLM"/>
    </source>
</evidence>
<name>K9VG31_9CYAN</name>
<dbReference type="EMBL" id="CP003614">
    <property type="protein sequence ID" value="AFZ06205.1"/>
    <property type="molecule type" value="Genomic_DNA"/>
</dbReference>
<organism evidence="1 2">
    <name type="scientific">Phormidium nigroviride PCC 7112</name>
    <dbReference type="NCBI Taxonomy" id="179408"/>
    <lineage>
        <taxon>Bacteria</taxon>
        <taxon>Bacillati</taxon>
        <taxon>Cyanobacteriota</taxon>
        <taxon>Cyanophyceae</taxon>
        <taxon>Oscillatoriophycideae</taxon>
        <taxon>Oscillatoriales</taxon>
        <taxon>Oscillatoriaceae</taxon>
        <taxon>Phormidium</taxon>
    </lineage>
</organism>
<evidence type="ECO:0000313" key="1">
    <source>
        <dbReference type="EMBL" id="AFZ06205.1"/>
    </source>
</evidence>
<reference evidence="1 2" key="1">
    <citation type="submission" date="2012-05" db="EMBL/GenBank/DDBJ databases">
        <title>Finished chromosome of genome of Oscillatoria sp. PCC 7112.</title>
        <authorList>
            <consortium name="US DOE Joint Genome Institute"/>
            <person name="Gugger M."/>
            <person name="Coursin T."/>
            <person name="Rippka R."/>
            <person name="Tandeau De Marsac N."/>
            <person name="Huntemann M."/>
            <person name="Wei C.-L."/>
            <person name="Han J."/>
            <person name="Detter J.C."/>
            <person name="Han C."/>
            <person name="Tapia R."/>
            <person name="Davenport K."/>
            <person name="Daligault H."/>
            <person name="Erkkila T."/>
            <person name="Gu W."/>
            <person name="Munk A.C.C."/>
            <person name="Teshima H."/>
            <person name="Xu Y."/>
            <person name="Chain P."/>
            <person name="Chen A."/>
            <person name="Krypides N."/>
            <person name="Mavromatis K."/>
            <person name="Markowitz V."/>
            <person name="Szeto E."/>
            <person name="Ivanova N."/>
            <person name="Mikhailova N."/>
            <person name="Ovchinnikova G."/>
            <person name="Pagani I."/>
            <person name="Pati A."/>
            <person name="Goodwin L."/>
            <person name="Peters L."/>
            <person name="Pitluck S."/>
            <person name="Woyke T."/>
            <person name="Kerfeld C."/>
        </authorList>
    </citation>
    <scope>NUCLEOTIDE SEQUENCE [LARGE SCALE GENOMIC DNA]</scope>
    <source>
        <strain evidence="1 2">PCC 7112</strain>
    </source>
</reference>
<keyword evidence="2" id="KW-1185">Reference proteome</keyword>
<gene>
    <name evidence="1" type="ORF">Osc7112_1712</name>
</gene>
<dbReference type="AlphaFoldDB" id="K9VG31"/>
<dbReference type="KEGG" id="oni:Osc7112_1712"/>
<proteinExistence type="predicted"/>
<dbReference type="HOGENOM" id="CLU_3293437_0_0_3"/>
<dbReference type="RefSeq" id="WP_015175523.1">
    <property type="nucleotide sequence ID" value="NC_019729.1"/>
</dbReference>
<dbReference type="STRING" id="179408.Osc7112_1712"/>
<evidence type="ECO:0000313" key="2">
    <source>
        <dbReference type="Proteomes" id="UP000010478"/>
    </source>
</evidence>